<dbReference type="Pfam" id="PF00551">
    <property type="entry name" value="Formyl_trans_N"/>
    <property type="match status" value="1"/>
</dbReference>
<proteinExistence type="predicted"/>
<sequence>MIYQNAKAPRFRVCRMFYDNRTQGLFEDFEGAGGSQFVQESSVRFFPTAKRIVIFTSECLVAQKHLEGILPFMAQNNLQPVIFFTPGTKSPRANIAPLQRFSFYEEGIFNETIYPYLESKRPEKGARLSATFNELVKQYDCEPHRLETMKDPAVLRAVQSPATIGALSIYHDAIFKADLITAVKEKGFFWNVHPAILPKDRGLYAAFWNRVNGVNRHGTSLHEIDEGIDTGGLISTYRQNLHKDRSILEAYFEVGEGGASLVRDALKSYLRSGKVESQIMATEEGNYYTFPTESDIAVAEERGINLCGRPEDMVEMYTRMFGADPVLKSHIVEAIADYEGLDPNWLRAKTSTAGSAPVFSLPAYRRLTV</sequence>
<dbReference type="EMBL" id="QFQB01000003">
    <property type="protein sequence ID" value="PZQ48686.1"/>
    <property type="molecule type" value="Genomic_DNA"/>
</dbReference>
<accession>A0A2W5N5I5</accession>
<gene>
    <name evidence="2" type="ORF">DI551_00970</name>
</gene>
<dbReference type="Proteomes" id="UP000249417">
    <property type="component" value="Unassembled WGS sequence"/>
</dbReference>
<evidence type="ECO:0000313" key="2">
    <source>
        <dbReference type="EMBL" id="PZQ48686.1"/>
    </source>
</evidence>
<dbReference type="InterPro" id="IPR036477">
    <property type="entry name" value="Formyl_transf_N_sf"/>
</dbReference>
<evidence type="ECO:0000313" key="3">
    <source>
        <dbReference type="Proteomes" id="UP000249417"/>
    </source>
</evidence>
<name>A0A2W5N5I5_9BACT</name>
<dbReference type="Gene3D" id="3.40.50.12230">
    <property type="match status" value="1"/>
</dbReference>
<evidence type="ECO:0000259" key="1">
    <source>
        <dbReference type="Pfam" id="PF00551"/>
    </source>
</evidence>
<dbReference type="AlphaFoldDB" id="A0A2W5N5I5"/>
<feature type="domain" description="Formyl transferase N-terminal" evidence="1">
    <location>
        <begin position="178"/>
        <end position="236"/>
    </location>
</feature>
<reference evidence="2 3" key="1">
    <citation type="submission" date="2017-08" db="EMBL/GenBank/DDBJ databases">
        <title>Infants hospitalized years apart are colonized by the same room-sourced microbial strains.</title>
        <authorList>
            <person name="Brooks B."/>
            <person name="Olm M.R."/>
            <person name="Firek B.A."/>
            <person name="Baker R."/>
            <person name="Thomas B.C."/>
            <person name="Morowitz M.J."/>
            <person name="Banfield J.F."/>
        </authorList>
    </citation>
    <scope>NUCLEOTIDE SEQUENCE [LARGE SCALE GENOMIC DNA]</scope>
    <source>
        <strain evidence="2">S2_005_002_R2_29</strain>
    </source>
</reference>
<protein>
    <recommendedName>
        <fullName evidence="1">Formyl transferase N-terminal domain-containing protein</fullName>
    </recommendedName>
</protein>
<comment type="caution">
    <text evidence="2">The sequence shown here is derived from an EMBL/GenBank/DDBJ whole genome shotgun (WGS) entry which is preliminary data.</text>
</comment>
<organism evidence="2 3">
    <name type="scientific">Micavibrio aeruginosavorus</name>
    <dbReference type="NCBI Taxonomy" id="349221"/>
    <lineage>
        <taxon>Bacteria</taxon>
        <taxon>Pseudomonadati</taxon>
        <taxon>Bdellovibrionota</taxon>
        <taxon>Bdellovibrionia</taxon>
        <taxon>Bdellovibrionales</taxon>
        <taxon>Pseudobdellovibrionaceae</taxon>
        <taxon>Micavibrio</taxon>
    </lineage>
</organism>
<dbReference type="InterPro" id="IPR002376">
    <property type="entry name" value="Formyl_transf_N"/>
</dbReference>
<dbReference type="SUPFAM" id="SSF53328">
    <property type="entry name" value="Formyltransferase"/>
    <property type="match status" value="1"/>
</dbReference>